<reference evidence="3" key="1">
    <citation type="submission" date="2016-07" db="EMBL/GenBank/DDBJ databases">
        <title>Nontailed viruses are major unrecognized killers of bacteria in the ocean.</title>
        <authorList>
            <person name="Kauffman K."/>
            <person name="Hussain F."/>
            <person name="Yang J."/>
            <person name="Arevalo P."/>
            <person name="Brown J."/>
            <person name="Cutler M."/>
            <person name="Kelly L."/>
            <person name="Polz M.F."/>
        </authorList>
    </citation>
    <scope>NUCLEOTIDE SEQUENCE [LARGE SCALE GENOMIC DNA]</scope>
    <source>
        <strain evidence="3">10N.222.49.A5</strain>
    </source>
</reference>
<name>A0AAP8MYS2_9VIBR</name>
<dbReference type="Proteomes" id="UP000235611">
    <property type="component" value="Unassembled WGS sequence"/>
</dbReference>
<dbReference type="PANTHER" id="PTHR13696">
    <property type="entry name" value="P-LOOP CONTAINING NUCLEOSIDE TRIPHOSPHATE HYDROLASE"/>
    <property type="match status" value="1"/>
</dbReference>
<dbReference type="PANTHER" id="PTHR13696:SF52">
    <property type="entry name" value="PARA FAMILY PROTEIN CT_582"/>
    <property type="match status" value="1"/>
</dbReference>
<protein>
    <submittedName>
        <fullName evidence="2">Chromosome partitioning protein ParA</fullName>
    </submittedName>
</protein>
<dbReference type="Pfam" id="PF13614">
    <property type="entry name" value="AAA_31"/>
    <property type="match status" value="1"/>
</dbReference>
<gene>
    <name evidence="2" type="ORF">BCS93_04695</name>
</gene>
<feature type="domain" description="AAA" evidence="1">
    <location>
        <begin position="1"/>
        <end position="178"/>
    </location>
</feature>
<dbReference type="Gene3D" id="3.40.50.300">
    <property type="entry name" value="P-loop containing nucleotide triphosphate hydrolases"/>
    <property type="match status" value="1"/>
</dbReference>
<evidence type="ECO:0000259" key="1">
    <source>
        <dbReference type="Pfam" id="PF13614"/>
    </source>
</evidence>
<comment type="caution">
    <text evidence="2">The sequence shown here is derived from an EMBL/GenBank/DDBJ whole genome shotgun (WGS) entry which is preliminary data.</text>
</comment>
<dbReference type="InterPro" id="IPR050678">
    <property type="entry name" value="DNA_Partitioning_ATPase"/>
</dbReference>
<proteinExistence type="predicted"/>
<dbReference type="CDD" id="cd02042">
    <property type="entry name" value="ParAB_family"/>
    <property type="match status" value="1"/>
</dbReference>
<dbReference type="AlphaFoldDB" id="A0AAP8MYS2"/>
<dbReference type="SUPFAM" id="SSF52540">
    <property type="entry name" value="P-loop containing nucleoside triphosphate hydrolases"/>
    <property type="match status" value="1"/>
</dbReference>
<evidence type="ECO:0000313" key="2">
    <source>
        <dbReference type="EMBL" id="PMP14091.1"/>
    </source>
</evidence>
<dbReference type="InterPro" id="IPR025669">
    <property type="entry name" value="AAA_dom"/>
</dbReference>
<dbReference type="InterPro" id="IPR027417">
    <property type="entry name" value="P-loop_NTPase"/>
</dbReference>
<organism evidence="2 3">
    <name type="scientific">Vibrio breoganii</name>
    <dbReference type="NCBI Taxonomy" id="553239"/>
    <lineage>
        <taxon>Bacteria</taxon>
        <taxon>Pseudomonadati</taxon>
        <taxon>Pseudomonadota</taxon>
        <taxon>Gammaproteobacteria</taxon>
        <taxon>Vibrionales</taxon>
        <taxon>Vibrionaceae</taxon>
        <taxon>Vibrio</taxon>
    </lineage>
</organism>
<sequence>MKVFGFANQKGGVGKTTTLINLASELAKTKQVLVIDLDPQSNCTKALTSKRGYGFDTSVAAMFDKPKVISLNDIIVPALDGGEDIIDNLYIAPSDFSLSKVIETSLTKINREQILEKQLKKLEKHYDYVLLDTPPNLSLTTLNALKASEFVIIPVDSGAFSLDGIDPLLEAIEEVTDEEPNYVIVRNEVDTRNAIINDYLDDELETTEYNILPFQIRKTESIGQAHALYTPLRFYKPGSVVNNDYRKLAKFVSEEL</sequence>
<accession>A0AAP8MYS2</accession>
<dbReference type="EMBL" id="MDBO01000036">
    <property type="protein sequence ID" value="PMP14091.1"/>
    <property type="molecule type" value="Genomic_DNA"/>
</dbReference>
<evidence type="ECO:0000313" key="3">
    <source>
        <dbReference type="Proteomes" id="UP000235611"/>
    </source>
</evidence>